<comment type="cofactor">
    <cofactor evidence="1">
        <name>Mg(2+)</name>
        <dbReference type="ChEBI" id="CHEBI:18420"/>
    </cofactor>
    <text evidence="1">Binds 2 magnesium ions per subunit.</text>
</comment>
<feature type="binding site" evidence="1">
    <location>
        <position position="55"/>
    </location>
    <ligand>
        <name>Mg(2+)</name>
        <dbReference type="ChEBI" id="CHEBI:18420"/>
        <label>1</label>
    </ligand>
</feature>
<sequence>MAIAPERAAVGCLLGTAVGDALGLACEGLSARRQRRMFPSLDGYHLLFGKGLCSDDTEHACMVAQAIVASGGDDIAFVRDFAWRLRWWLLGLPAGIGLATLRGIVKLWLFVPERFRGVHSAGNAPAMRSAILGVCCAGDEPRLLRLVRASTRLTHTDPKAECGALAIALAARCSMQGRPFEAFVADLERLLAEHDAAGRELVGLALRVRDSVASGEPTEEFVRRIGGAGGVSGYVYQSVPAVLHAWHSSSPDFARALKAIIRCGGDTDTTAAMLGGIIGAGTGKAGIPAKWLDDLAEWPRTVRWMEQLALRAEQAAGSSAAGGNIGLPLAGLLLRNAGFIVLVLAHGFRRALPPY</sequence>
<organism evidence="2 3">
    <name type="scientific">Sulfurisoma sediminicola</name>
    <dbReference type="NCBI Taxonomy" id="1381557"/>
    <lineage>
        <taxon>Bacteria</taxon>
        <taxon>Pseudomonadati</taxon>
        <taxon>Pseudomonadota</taxon>
        <taxon>Betaproteobacteria</taxon>
        <taxon>Nitrosomonadales</taxon>
        <taxon>Sterolibacteriaceae</taxon>
        <taxon>Sulfurisoma</taxon>
    </lineage>
</organism>
<dbReference type="Pfam" id="PF03747">
    <property type="entry name" value="ADP_ribosyl_GH"/>
    <property type="match status" value="1"/>
</dbReference>
<proteinExistence type="predicted"/>
<dbReference type="RefSeq" id="WP_121241809.1">
    <property type="nucleotide sequence ID" value="NZ_BHVV01000008.1"/>
</dbReference>
<dbReference type="GO" id="GO:0046872">
    <property type="term" value="F:metal ion binding"/>
    <property type="evidence" value="ECO:0007669"/>
    <property type="project" value="UniProtKB-KW"/>
</dbReference>
<dbReference type="GO" id="GO:0016787">
    <property type="term" value="F:hydrolase activity"/>
    <property type="evidence" value="ECO:0007669"/>
    <property type="project" value="UniProtKB-KW"/>
</dbReference>
<dbReference type="OrthoDB" id="9798107at2"/>
<gene>
    <name evidence="2" type="ORF">DFR35_1828</name>
</gene>
<evidence type="ECO:0000256" key="1">
    <source>
        <dbReference type="PIRSR" id="PIRSR605502-1"/>
    </source>
</evidence>
<dbReference type="EMBL" id="RCCI01000005">
    <property type="protein sequence ID" value="RLJ65172.1"/>
    <property type="molecule type" value="Genomic_DNA"/>
</dbReference>
<feature type="binding site" evidence="1">
    <location>
        <position position="266"/>
    </location>
    <ligand>
        <name>Mg(2+)</name>
        <dbReference type="ChEBI" id="CHEBI:18420"/>
        <label>1</label>
    </ligand>
</feature>
<evidence type="ECO:0000313" key="2">
    <source>
        <dbReference type="EMBL" id="RLJ65172.1"/>
    </source>
</evidence>
<comment type="caution">
    <text evidence="2">The sequence shown here is derived from an EMBL/GenBank/DDBJ whole genome shotgun (WGS) entry which is preliminary data.</text>
</comment>
<keyword evidence="1" id="KW-0479">Metal-binding</keyword>
<dbReference type="InterPro" id="IPR036705">
    <property type="entry name" value="Ribosyl_crysJ1_sf"/>
</dbReference>
<dbReference type="AlphaFoldDB" id="A0A497XDT6"/>
<reference evidence="2 3" key="1">
    <citation type="submission" date="2018-10" db="EMBL/GenBank/DDBJ databases">
        <title>Genomic Encyclopedia of Type Strains, Phase IV (KMG-IV): sequencing the most valuable type-strain genomes for metagenomic binning, comparative biology and taxonomic classification.</title>
        <authorList>
            <person name="Goeker M."/>
        </authorList>
    </citation>
    <scope>NUCLEOTIDE SEQUENCE [LARGE SCALE GENOMIC DNA]</scope>
    <source>
        <strain evidence="2 3">DSM 26916</strain>
    </source>
</reference>
<dbReference type="PANTHER" id="PTHR16222:SF12">
    <property type="entry name" value="ADP-RIBOSYLGLYCOHYDROLASE-RELATED"/>
    <property type="match status" value="1"/>
</dbReference>
<evidence type="ECO:0000313" key="3">
    <source>
        <dbReference type="Proteomes" id="UP000268908"/>
    </source>
</evidence>
<keyword evidence="2" id="KW-0378">Hydrolase</keyword>
<feature type="binding site" evidence="1">
    <location>
        <position position="56"/>
    </location>
    <ligand>
        <name>Mg(2+)</name>
        <dbReference type="ChEBI" id="CHEBI:18420"/>
        <label>1</label>
    </ligand>
</feature>
<dbReference type="Gene3D" id="1.10.4080.10">
    <property type="entry name" value="ADP-ribosylation/Crystallin J1"/>
    <property type="match status" value="1"/>
</dbReference>
<feature type="binding site" evidence="1">
    <location>
        <position position="268"/>
    </location>
    <ligand>
        <name>Mg(2+)</name>
        <dbReference type="ChEBI" id="CHEBI:18420"/>
        <label>1</label>
    </ligand>
</feature>
<dbReference type="InterPro" id="IPR005502">
    <property type="entry name" value="Ribosyl_crysJ1"/>
</dbReference>
<protein>
    <submittedName>
        <fullName evidence="2">ADP-ribosylglycohydrolase</fullName>
    </submittedName>
</protein>
<dbReference type="Proteomes" id="UP000268908">
    <property type="component" value="Unassembled WGS sequence"/>
</dbReference>
<feature type="binding site" evidence="1">
    <location>
        <position position="54"/>
    </location>
    <ligand>
        <name>Mg(2+)</name>
        <dbReference type="ChEBI" id="CHEBI:18420"/>
        <label>1</label>
    </ligand>
</feature>
<accession>A0A497XDT6</accession>
<name>A0A497XDT6_9PROT</name>
<feature type="binding site" evidence="1">
    <location>
        <position position="269"/>
    </location>
    <ligand>
        <name>Mg(2+)</name>
        <dbReference type="ChEBI" id="CHEBI:18420"/>
        <label>1</label>
    </ligand>
</feature>
<dbReference type="InterPro" id="IPR050792">
    <property type="entry name" value="ADP-ribosylglycohydrolase"/>
</dbReference>
<keyword evidence="1" id="KW-0460">Magnesium</keyword>
<dbReference type="SUPFAM" id="SSF101478">
    <property type="entry name" value="ADP-ribosylglycohydrolase"/>
    <property type="match status" value="1"/>
</dbReference>
<keyword evidence="3" id="KW-1185">Reference proteome</keyword>
<dbReference type="PANTHER" id="PTHR16222">
    <property type="entry name" value="ADP-RIBOSYLGLYCOHYDROLASE"/>
    <property type="match status" value="1"/>
</dbReference>